<evidence type="ECO:0000256" key="7">
    <source>
        <dbReference type="ARBA" id="ARBA00022801"/>
    </source>
</evidence>
<dbReference type="AlphaFoldDB" id="A0A286UWJ3"/>
<dbReference type="EC" id="3.4.19.12" evidence="4"/>
<dbReference type="GO" id="GO:0004843">
    <property type="term" value="F:cysteine-type deubiquitinase activity"/>
    <property type="evidence" value="ECO:0007669"/>
    <property type="project" value="UniProtKB-EC"/>
</dbReference>
<dbReference type="STRING" id="2282107.A0A286UWJ3"/>
<dbReference type="FunFam" id="3.10.20.90:FF:000215">
    <property type="entry name" value="Ubiquitin carboxyl-terminal hydrolase 7, variant"/>
    <property type="match status" value="1"/>
</dbReference>
<comment type="catalytic activity">
    <reaction evidence="1">
        <text>Thiol-dependent hydrolysis of ester, thioester, amide, peptide and isopeptide bonds formed by the C-terminal Gly of ubiquitin (a 76-residue protein attached to proteins as an intracellular targeting signal).</text>
        <dbReference type="EC" id="3.4.19.12"/>
    </reaction>
</comment>
<comment type="caution">
    <text evidence="12">The sequence shown here is derived from an EMBL/GenBank/DDBJ whole genome shotgun (WGS) entry which is preliminary data.</text>
</comment>
<dbReference type="InParanoid" id="A0A286UWJ3"/>
<dbReference type="InterPro" id="IPR038765">
    <property type="entry name" value="Papain-like_cys_pep_sf"/>
</dbReference>
<dbReference type="FunFam" id="2.60.210.10:FF:000011">
    <property type="entry name" value="Ubiquitin carboxyl-terminal hydrolase 7"/>
    <property type="match status" value="1"/>
</dbReference>
<dbReference type="PANTHER" id="PTHR24006">
    <property type="entry name" value="UBIQUITIN CARBOXYL-TERMINAL HYDROLASE"/>
    <property type="match status" value="1"/>
</dbReference>
<dbReference type="InterPro" id="IPR008974">
    <property type="entry name" value="TRAF-like"/>
</dbReference>
<proteinExistence type="inferred from homology"/>
<dbReference type="InterPro" id="IPR028889">
    <property type="entry name" value="USP"/>
</dbReference>
<evidence type="ECO:0000313" key="13">
    <source>
        <dbReference type="Proteomes" id="UP000217199"/>
    </source>
</evidence>
<dbReference type="EMBL" id="NBII01000001">
    <property type="protein sequence ID" value="PAV23966.1"/>
    <property type="molecule type" value="Genomic_DNA"/>
</dbReference>
<keyword evidence="6" id="KW-0833">Ubl conjugation pathway</keyword>
<evidence type="ECO:0000313" key="12">
    <source>
        <dbReference type="EMBL" id="PAV23966.1"/>
    </source>
</evidence>
<dbReference type="PROSITE" id="PS50144">
    <property type="entry name" value="MATH"/>
    <property type="match status" value="1"/>
</dbReference>
<protein>
    <recommendedName>
        <fullName evidence="4">ubiquitinyl hydrolase 1</fullName>
        <ecNumber evidence="4">3.4.19.12</ecNumber>
    </recommendedName>
</protein>
<dbReference type="Gene3D" id="2.60.210.10">
    <property type="entry name" value="Apoptosis, Tumor Necrosis Factor Receptor Associated Protein 2, Chain A"/>
    <property type="match status" value="1"/>
</dbReference>
<keyword evidence="5" id="KW-0645">Protease</keyword>
<dbReference type="InterPro" id="IPR029346">
    <property type="entry name" value="USP_C"/>
</dbReference>
<dbReference type="GO" id="GO:0005829">
    <property type="term" value="C:cytosol"/>
    <property type="evidence" value="ECO:0007669"/>
    <property type="project" value="TreeGrafter"/>
</dbReference>
<dbReference type="InterPro" id="IPR002083">
    <property type="entry name" value="MATH/TRAF_dom"/>
</dbReference>
<keyword evidence="7" id="KW-0378">Hydrolase</keyword>
<sequence>MSDLMDAVDEKLNGTPVMEIDEPVSVRDHEAFAAKNMPDLGHEVKDFKVYTWRLNNWRKLEKKITSPEFECGGHRWRILLFPFGNSNAPPNDTVSVYLDYADPKRAPEGWHACAQFALVISNPNDPTIYTVSHAHHRFIAEECDWGFTRFSELRKLFHQQEGHSRPTIEDDSADVSVFVRVLKDPTGVLWHNFVNYDSKKETGYVGLKNQGATCYMNSLLQSLFCTRYFRRAVYQIPTEDDTPTESVALALQRVFYHLQTSDQPVGTTELTKSFGWKSLDSFLQHDVQEFNRVLQDKLESKMKGTKADGAINKLFVGKMKSYVRCVNVQYESSRLEDFNDISLNVKGMKNLQESFRDYVAVETLDGDNKYMAEGFGLQDAKKGIIFQSFPPVLHIQLKRFEYDVSRDAMVKINDRHEFPFEIDLAEFLDETADKTQSWLYRLHGVLVHSGDLHGGHYFALIKPDRETRWLKFDDDRVTPVTDKEVLEENYGGEALNSLLPPGQRQQVRAMKRFTNAYMLVYIRDSAIDEVLAPFTEADTPPHLKQRLDEERLQLEAKRREREEQHLFLTAKIITDETFQQHEGFDLATFDDKNWPPSDLPAFRILKTETYHTFKGRVAQHFNYPENAFRLWVLVNRQNKTVRPDTHIPENEQSLNMEVIRNNMAARQTDLRLYLDVVSDPNKPDITPGSIMIFLKHFDTSRQTLYGVGKTYVMRTSKVGDLNQYINEKMRWPAGTPLKLYEEIKPGMIELMKPKSTFAQSEIQDGDVICFQVEISDKETHDLESQGLYANPLHFYDFLQNRVMILFRPKNEDISDHNPEFDLVLSKKMNYDHMASKVSERLNQDPIKLRFTTTVPATGQPKSIIKRSLNQCIQDIMQPNYGHPTTTLILYERLEVSIVELETKRALKIVWTGIHNKEEASFNFLLPKTSNIHELSEQLAKKVSLSPGGTGKIRIFEMTKDGRQQREFTGAEMIGNIPDPVELFAEEIPREEQEADESDKVISVFHFSKDVSRTHGVPFRFVVKPGEKFSETKKRLQARINVSDKELLKYRFALIQMGTFKQPSYIEDDDTIYDHKFAAEDCLGLDHLDKSGRTRQGGAEKAIVIKG</sequence>
<dbReference type="Gene3D" id="3.90.70.10">
    <property type="entry name" value="Cysteine proteinases"/>
    <property type="match status" value="1"/>
</dbReference>
<dbReference type="InterPro" id="IPR001394">
    <property type="entry name" value="Peptidase_C19_UCH"/>
</dbReference>
<dbReference type="FunCoup" id="A0A286UWJ3">
    <property type="interactions" value="1083"/>
</dbReference>
<dbReference type="PROSITE" id="PS00972">
    <property type="entry name" value="USP_1"/>
    <property type="match status" value="1"/>
</dbReference>
<dbReference type="Proteomes" id="UP000217199">
    <property type="component" value="Unassembled WGS sequence"/>
</dbReference>
<dbReference type="InterPro" id="IPR050164">
    <property type="entry name" value="Peptidase_C19"/>
</dbReference>
<dbReference type="GO" id="GO:0005634">
    <property type="term" value="C:nucleus"/>
    <property type="evidence" value="ECO:0007669"/>
    <property type="project" value="UniProtKB-SubCell"/>
</dbReference>
<dbReference type="Pfam" id="PF00443">
    <property type="entry name" value="UCH"/>
    <property type="match status" value="1"/>
</dbReference>
<evidence type="ECO:0000256" key="3">
    <source>
        <dbReference type="ARBA" id="ARBA00009085"/>
    </source>
</evidence>
<dbReference type="OrthoDB" id="289038at2759"/>
<evidence type="ECO:0000256" key="9">
    <source>
        <dbReference type="ARBA" id="ARBA00023242"/>
    </source>
</evidence>
<dbReference type="FunFam" id="3.90.70.10:FF:000005">
    <property type="entry name" value="Ubiquitin carboxyl-terminal hydrolase 7"/>
    <property type="match status" value="1"/>
</dbReference>
<dbReference type="InterPro" id="IPR018200">
    <property type="entry name" value="USP_CS"/>
</dbReference>
<dbReference type="SUPFAM" id="SSF49599">
    <property type="entry name" value="TRAF domain-like"/>
    <property type="match status" value="1"/>
</dbReference>
<gene>
    <name evidence="12" type="ORF">PNOK_0103400</name>
</gene>
<evidence type="ECO:0000256" key="2">
    <source>
        <dbReference type="ARBA" id="ARBA00004123"/>
    </source>
</evidence>
<keyword evidence="9" id="KW-0539">Nucleus</keyword>
<comment type="similarity">
    <text evidence="3">Belongs to the peptidase C19 family.</text>
</comment>
<dbReference type="GO" id="GO:0016579">
    <property type="term" value="P:protein deubiquitination"/>
    <property type="evidence" value="ECO:0007669"/>
    <property type="project" value="InterPro"/>
</dbReference>
<feature type="domain" description="MATH" evidence="10">
    <location>
        <begin position="47"/>
        <end position="179"/>
    </location>
</feature>
<dbReference type="SMART" id="SM00061">
    <property type="entry name" value="MATH"/>
    <property type="match status" value="1"/>
</dbReference>
<dbReference type="Pfam" id="PF12436">
    <property type="entry name" value="USP7_ICP0_bdg"/>
    <property type="match status" value="1"/>
</dbReference>
<reference evidence="12 13" key="1">
    <citation type="journal article" date="2017" name="Mol. Ecol.">
        <title>Comparative and population genomic landscape of Phellinus noxius: A hypervariable fungus causing root rot in trees.</title>
        <authorList>
            <person name="Chung C.L."/>
            <person name="Lee T.J."/>
            <person name="Akiba M."/>
            <person name="Lee H.H."/>
            <person name="Kuo T.H."/>
            <person name="Liu D."/>
            <person name="Ke H.M."/>
            <person name="Yokoi T."/>
            <person name="Roa M.B."/>
            <person name="Lu M.J."/>
            <person name="Chang Y.Y."/>
            <person name="Ann P.J."/>
            <person name="Tsai J.N."/>
            <person name="Chen C.Y."/>
            <person name="Tzean S.S."/>
            <person name="Ota Y."/>
            <person name="Hattori T."/>
            <person name="Sahashi N."/>
            <person name="Liou R.F."/>
            <person name="Kikuchi T."/>
            <person name="Tsai I.J."/>
        </authorList>
    </citation>
    <scope>NUCLEOTIDE SEQUENCE [LARGE SCALE GENOMIC DNA]</scope>
    <source>
        <strain evidence="12 13">FFPRI411160</strain>
    </source>
</reference>
<evidence type="ECO:0000256" key="5">
    <source>
        <dbReference type="ARBA" id="ARBA00022670"/>
    </source>
</evidence>
<organism evidence="12 13">
    <name type="scientific">Pyrrhoderma noxium</name>
    <dbReference type="NCBI Taxonomy" id="2282107"/>
    <lineage>
        <taxon>Eukaryota</taxon>
        <taxon>Fungi</taxon>
        <taxon>Dikarya</taxon>
        <taxon>Basidiomycota</taxon>
        <taxon>Agaricomycotina</taxon>
        <taxon>Agaricomycetes</taxon>
        <taxon>Hymenochaetales</taxon>
        <taxon>Hymenochaetaceae</taxon>
        <taxon>Pyrrhoderma</taxon>
    </lineage>
</organism>
<evidence type="ECO:0000256" key="1">
    <source>
        <dbReference type="ARBA" id="ARBA00000707"/>
    </source>
</evidence>
<dbReference type="PANTHER" id="PTHR24006:SF644">
    <property type="entry name" value="UBIQUITIN CARBOXYL-TERMINAL HYDROLASE 7"/>
    <property type="match status" value="1"/>
</dbReference>
<dbReference type="GO" id="GO:0006508">
    <property type="term" value="P:proteolysis"/>
    <property type="evidence" value="ECO:0007669"/>
    <property type="project" value="UniProtKB-KW"/>
</dbReference>
<dbReference type="GO" id="GO:0140492">
    <property type="term" value="F:metal-dependent deubiquitinase activity"/>
    <property type="evidence" value="ECO:0007669"/>
    <property type="project" value="UniProtKB-ARBA"/>
</dbReference>
<dbReference type="Gene3D" id="3.10.20.90">
    <property type="entry name" value="Phosphatidylinositol 3-kinase Catalytic Subunit, Chain A, domain 1"/>
    <property type="match status" value="2"/>
</dbReference>
<dbReference type="PROSITE" id="PS00973">
    <property type="entry name" value="USP_2"/>
    <property type="match status" value="1"/>
</dbReference>
<feature type="domain" description="USP" evidence="11">
    <location>
        <begin position="205"/>
        <end position="524"/>
    </location>
</feature>
<keyword evidence="13" id="KW-1185">Reference proteome</keyword>
<dbReference type="CDD" id="cd02659">
    <property type="entry name" value="peptidase_C19C"/>
    <property type="match status" value="1"/>
</dbReference>
<dbReference type="GO" id="GO:0031647">
    <property type="term" value="P:regulation of protein stability"/>
    <property type="evidence" value="ECO:0007669"/>
    <property type="project" value="TreeGrafter"/>
</dbReference>
<evidence type="ECO:0000256" key="8">
    <source>
        <dbReference type="ARBA" id="ARBA00022807"/>
    </source>
</evidence>
<dbReference type="InterPro" id="IPR024729">
    <property type="entry name" value="USP7_ICP0-binding_dom"/>
</dbReference>
<comment type="subcellular location">
    <subcellularLocation>
        <location evidence="2">Nucleus</location>
    </subcellularLocation>
</comment>
<evidence type="ECO:0000256" key="4">
    <source>
        <dbReference type="ARBA" id="ARBA00012759"/>
    </source>
</evidence>
<evidence type="ECO:0000259" key="10">
    <source>
        <dbReference type="PROSITE" id="PS50144"/>
    </source>
</evidence>
<evidence type="ECO:0000259" key="11">
    <source>
        <dbReference type="PROSITE" id="PS50235"/>
    </source>
</evidence>
<dbReference type="Pfam" id="PF14533">
    <property type="entry name" value="USP7_C2"/>
    <property type="match status" value="1"/>
</dbReference>
<accession>A0A286UWJ3</accession>
<dbReference type="Pfam" id="PF22486">
    <property type="entry name" value="MATH_2"/>
    <property type="match status" value="1"/>
</dbReference>
<name>A0A286UWJ3_9AGAM</name>
<dbReference type="PROSITE" id="PS50235">
    <property type="entry name" value="USP_3"/>
    <property type="match status" value="1"/>
</dbReference>
<evidence type="ECO:0000256" key="6">
    <source>
        <dbReference type="ARBA" id="ARBA00022786"/>
    </source>
</evidence>
<keyword evidence="8" id="KW-0788">Thiol protease</keyword>
<dbReference type="SUPFAM" id="SSF54001">
    <property type="entry name" value="Cysteine proteinases"/>
    <property type="match status" value="1"/>
</dbReference>